<keyword evidence="1" id="KW-0677">Repeat</keyword>
<feature type="domain" description="DC1" evidence="3">
    <location>
        <begin position="401"/>
        <end position="456"/>
    </location>
</feature>
<organism evidence="4 5">
    <name type="scientific">Oldenlandia corymbosa var. corymbosa</name>
    <dbReference type="NCBI Taxonomy" id="529605"/>
    <lineage>
        <taxon>Eukaryota</taxon>
        <taxon>Viridiplantae</taxon>
        <taxon>Streptophyta</taxon>
        <taxon>Embryophyta</taxon>
        <taxon>Tracheophyta</taxon>
        <taxon>Spermatophyta</taxon>
        <taxon>Magnoliopsida</taxon>
        <taxon>eudicotyledons</taxon>
        <taxon>Gunneridae</taxon>
        <taxon>Pentapetalae</taxon>
        <taxon>asterids</taxon>
        <taxon>lamiids</taxon>
        <taxon>Gentianales</taxon>
        <taxon>Rubiaceae</taxon>
        <taxon>Rubioideae</taxon>
        <taxon>Spermacoceae</taxon>
        <taxon>Hedyotis-Oldenlandia complex</taxon>
        <taxon>Oldenlandia</taxon>
    </lineage>
</organism>
<dbReference type="PRINTS" id="PR01217">
    <property type="entry name" value="PRICHEXTENSN"/>
</dbReference>
<gene>
    <name evidence="4" type="ORF">OLC1_LOCUS12442</name>
</gene>
<name>A0AAV1D850_OLDCO</name>
<evidence type="ECO:0000256" key="2">
    <source>
        <dbReference type="SAM" id="MobiDB-lite"/>
    </source>
</evidence>
<evidence type="ECO:0000313" key="5">
    <source>
        <dbReference type="Proteomes" id="UP001161247"/>
    </source>
</evidence>
<evidence type="ECO:0000256" key="1">
    <source>
        <dbReference type="ARBA" id="ARBA00022737"/>
    </source>
</evidence>
<dbReference type="SUPFAM" id="SSF57889">
    <property type="entry name" value="Cysteine-rich domain"/>
    <property type="match status" value="3"/>
</dbReference>
<protein>
    <submittedName>
        <fullName evidence="4">OLC1v1001679C1</fullName>
    </submittedName>
</protein>
<feature type="domain" description="DC1" evidence="3">
    <location>
        <begin position="60"/>
        <end position="108"/>
    </location>
</feature>
<feature type="region of interest" description="Disordered" evidence="2">
    <location>
        <begin position="118"/>
        <end position="157"/>
    </location>
</feature>
<dbReference type="PANTHER" id="PTHR46288">
    <property type="entry name" value="PHORBOL-ESTER/DAG-TYPE DOMAIN-CONTAINING PROTEIN"/>
    <property type="match status" value="1"/>
</dbReference>
<evidence type="ECO:0000259" key="3">
    <source>
        <dbReference type="Pfam" id="PF03107"/>
    </source>
</evidence>
<feature type="region of interest" description="Disordered" evidence="2">
    <location>
        <begin position="174"/>
        <end position="247"/>
    </location>
</feature>
<sequence>MEFKHFSHVHGLVYHQIPQGTEIQCSGCKFPGSGNVYACWQCSYFLHEQCFQASRSLKHHSHTAHPLTLVPYPTYPSNSFYCNTCNLIGNGFSYCCSECDFDLHIHCALKPNPIPPSIPENPSPVPVYPNYPNFSPQPPIPGPQSQNVNQTANFSPSYLPSAPESVGYYQSIQQTNANPNPLPINSPVPPIPQNFTPNPLPTGPNLPSTTTPPSFPTGYPQPNVQSNPTPSSTAGINFPGASTSSGSPVIPPANPVTNPPLPQVSGPIRISLLSNPLKVKEVKHFSHPHALKQIEIAESAKKICSGCEDELTGSAYTCIESQCYFNLHKSCFELPIEIRHNSHLDHPLKLLAKPPSTYTDNKFACNACLQSGGAFVYNCEMCSFDLHVECVLLPESIIRPDHKHPLKLFYANPVPKTEGQQDDVKFICDVCQEQVHEMAWTYYCHECDFGTHLECAAYEVKRAERTEEEIVAEAEIKLAMLNILMNAALDPASLREAKSASNS</sequence>
<dbReference type="Proteomes" id="UP001161247">
    <property type="component" value="Chromosome 4"/>
</dbReference>
<feature type="compositionally biased region" description="Pro residues" evidence="2">
    <location>
        <begin position="180"/>
        <end position="204"/>
    </location>
</feature>
<dbReference type="Pfam" id="PF03107">
    <property type="entry name" value="C1_2"/>
    <property type="match status" value="5"/>
</dbReference>
<proteinExistence type="predicted"/>
<reference evidence="4" key="1">
    <citation type="submission" date="2023-03" db="EMBL/GenBank/DDBJ databases">
        <authorList>
            <person name="Julca I."/>
        </authorList>
    </citation>
    <scope>NUCLEOTIDE SEQUENCE</scope>
</reference>
<feature type="compositionally biased region" description="Low complexity" evidence="2">
    <location>
        <begin position="205"/>
        <end position="218"/>
    </location>
</feature>
<feature type="compositionally biased region" description="Pro residues" evidence="2">
    <location>
        <begin position="118"/>
        <end position="142"/>
    </location>
</feature>
<evidence type="ECO:0000313" key="4">
    <source>
        <dbReference type="EMBL" id="CAI9103230.1"/>
    </source>
</evidence>
<dbReference type="AlphaFoldDB" id="A0AAV1D850"/>
<dbReference type="InterPro" id="IPR046349">
    <property type="entry name" value="C1-like_sf"/>
</dbReference>
<keyword evidence="5" id="KW-1185">Reference proteome</keyword>
<dbReference type="EMBL" id="OX459121">
    <property type="protein sequence ID" value="CAI9103230.1"/>
    <property type="molecule type" value="Genomic_DNA"/>
</dbReference>
<dbReference type="PANTHER" id="PTHR46288:SF27">
    <property type="entry name" value="CYSTEINE_HISTIDINE-RICH C1 DOMAIN FAMILY PROTEIN"/>
    <property type="match status" value="1"/>
</dbReference>
<feature type="compositionally biased region" description="Polar residues" evidence="2">
    <location>
        <begin position="220"/>
        <end position="247"/>
    </location>
</feature>
<feature type="domain" description="DC1" evidence="3">
    <location>
        <begin position="285"/>
        <end position="331"/>
    </location>
</feature>
<accession>A0AAV1D850</accession>
<dbReference type="InterPro" id="IPR004146">
    <property type="entry name" value="DC1"/>
</dbReference>
<feature type="compositionally biased region" description="Polar residues" evidence="2">
    <location>
        <begin position="148"/>
        <end position="157"/>
    </location>
</feature>
<feature type="domain" description="DC1" evidence="3">
    <location>
        <begin position="6"/>
        <end position="50"/>
    </location>
</feature>
<feature type="domain" description="DC1" evidence="3">
    <location>
        <begin position="342"/>
        <end position="391"/>
    </location>
</feature>